<comment type="caution">
    <text evidence="1">The sequence shown here is derived from an EMBL/GenBank/DDBJ whole genome shotgun (WGS) entry which is preliminary data.</text>
</comment>
<dbReference type="SUPFAM" id="SSF46626">
    <property type="entry name" value="Cytochrome c"/>
    <property type="match status" value="1"/>
</dbReference>
<evidence type="ECO:0000313" key="1">
    <source>
        <dbReference type="EMBL" id="NER29231.1"/>
    </source>
</evidence>
<dbReference type="EMBL" id="JAAHFQ010000330">
    <property type="protein sequence ID" value="NER29231.1"/>
    <property type="molecule type" value="Genomic_DNA"/>
</dbReference>
<dbReference type="Pfam" id="PF09626">
    <property type="entry name" value="DHC"/>
    <property type="match status" value="1"/>
</dbReference>
<name>A0A6B3NHW5_9CYAN</name>
<sequence>MLLKRVNSRIRQRRPLPANRRRQKSPVIILLLLILTSLCLGWGMELALGSNGKPDLRAQASAAVTGTVDIVPERYRLGQQLYLENCSSCHIALPPEVMPTETWRQLLLDLNQHYGKRLEPILRPSLLAMWSYIRQFSRPLKEKEATPYRLTQSRYFKALHPQVKFSQPVRPATCVSCHPNVAQYDYRSLTTEW</sequence>
<dbReference type="InterPro" id="IPR036909">
    <property type="entry name" value="Cyt_c-like_dom_sf"/>
</dbReference>
<protein>
    <submittedName>
        <fullName evidence="1">Cytochrome C</fullName>
    </submittedName>
</protein>
<gene>
    <name evidence="1" type="ORF">F6J89_16770</name>
</gene>
<dbReference type="InterPro" id="IPR018588">
    <property type="entry name" value="Dihaem_cytochrome-c"/>
</dbReference>
<organism evidence="1">
    <name type="scientific">Symploca sp. SIO1C4</name>
    <dbReference type="NCBI Taxonomy" id="2607765"/>
    <lineage>
        <taxon>Bacteria</taxon>
        <taxon>Bacillati</taxon>
        <taxon>Cyanobacteriota</taxon>
        <taxon>Cyanophyceae</taxon>
        <taxon>Coleofasciculales</taxon>
        <taxon>Coleofasciculaceae</taxon>
        <taxon>Symploca</taxon>
    </lineage>
</organism>
<dbReference type="GO" id="GO:0020037">
    <property type="term" value="F:heme binding"/>
    <property type="evidence" value="ECO:0007669"/>
    <property type="project" value="InterPro"/>
</dbReference>
<dbReference type="GO" id="GO:0009055">
    <property type="term" value="F:electron transfer activity"/>
    <property type="evidence" value="ECO:0007669"/>
    <property type="project" value="InterPro"/>
</dbReference>
<reference evidence="1" key="1">
    <citation type="submission" date="2019-11" db="EMBL/GenBank/DDBJ databases">
        <title>Genomic insights into an expanded diversity of filamentous marine cyanobacteria reveals the extraordinary biosynthetic potential of Moorea and Okeania.</title>
        <authorList>
            <person name="Ferreira Leao T."/>
            <person name="Wang M."/>
            <person name="Moss N."/>
            <person name="Da Silva R."/>
            <person name="Sanders J."/>
            <person name="Nurk S."/>
            <person name="Gurevich A."/>
            <person name="Humphrey G."/>
            <person name="Reher R."/>
            <person name="Zhu Q."/>
            <person name="Belda-Ferre P."/>
            <person name="Glukhov E."/>
            <person name="Rex R."/>
            <person name="Dorrestein P.C."/>
            <person name="Knight R."/>
            <person name="Pevzner P."/>
            <person name="Gerwick W.H."/>
            <person name="Gerwick L."/>
        </authorList>
    </citation>
    <scope>NUCLEOTIDE SEQUENCE</scope>
    <source>
        <strain evidence="1">SIO1C4</strain>
    </source>
</reference>
<proteinExistence type="predicted"/>
<accession>A0A6B3NHW5</accession>
<dbReference type="AlphaFoldDB" id="A0A6B3NHW5"/>